<dbReference type="SUPFAM" id="SSF53067">
    <property type="entry name" value="Actin-like ATPase domain"/>
    <property type="match status" value="2"/>
</dbReference>
<protein>
    <submittedName>
        <fullName evidence="2">Type IV pilus assembly protein PilM</fullName>
    </submittedName>
</protein>
<evidence type="ECO:0000313" key="3">
    <source>
        <dbReference type="Proteomes" id="UP001595462"/>
    </source>
</evidence>
<dbReference type="EMBL" id="JBHRSS010000001">
    <property type="protein sequence ID" value="MFC3102631.1"/>
    <property type="molecule type" value="Genomic_DNA"/>
</dbReference>
<name>A0ABV7EMD1_9GAMM</name>
<dbReference type="Proteomes" id="UP001595462">
    <property type="component" value="Unassembled WGS sequence"/>
</dbReference>
<evidence type="ECO:0000313" key="2">
    <source>
        <dbReference type="EMBL" id="MFC3102631.1"/>
    </source>
</evidence>
<comment type="caution">
    <text evidence="2">The sequence shown here is derived from an EMBL/GenBank/DDBJ whole genome shotgun (WGS) entry which is preliminary data.</text>
</comment>
<dbReference type="InterPro" id="IPR050696">
    <property type="entry name" value="FtsA/MreB"/>
</dbReference>
<dbReference type="PIRSF" id="PIRSF019169">
    <property type="entry name" value="PilM"/>
    <property type="match status" value="1"/>
</dbReference>
<dbReference type="InterPro" id="IPR043129">
    <property type="entry name" value="ATPase_NBD"/>
</dbReference>
<dbReference type="RefSeq" id="WP_380685878.1">
    <property type="nucleotide sequence ID" value="NZ_JBHRSS010000001.1"/>
</dbReference>
<accession>A0ABV7EMD1</accession>
<gene>
    <name evidence="2" type="primary">pilM</name>
    <name evidence="2" type="ORF">ACFOSU_01865</name>
</gene>
<dbReference type="CDD" id="cd24049">
    <property type="entry name" value="ASKHA_NBD_PilM"/>
    <property type="match status" value="1"/>
</dbReference>
<evidence type="ECO:0000259" key="1">
    <source>
        <dbReference type="SMART" id="SM00842"/>
    </source>
</evidence>
<dbReference type="Gene3D" id="3.30.1490.300">
    <property type="match status" value="1"/>
</dbReference>
<sequence>MGRFEQFFKPRARPLLGVDISATRIKLLELEGRAGAYRVLSYASEALPPEAVANDQIVDADAVAAVMRRVLDRSGTRTREAAIAVSGPTVISKIIDMPADLDETEMEQQISFDAEQYIPHAIDEVNLDFQVLEPDPDNPSVNRVLLVACRRENVEARIGALDMAGVKVRVVDVEEYALQNACSLLIERTPELGGETRIAVFDVGAQQTRLSVQLNGRSTYSRELSFGGHSLATRLIERHELKDMDQLRGRLRTGDLDTEAIAGEITDFADRLAGQIERALQFYISAASRDEDVDQILLVGGATLYPGLESALASRLDRPVSVGNPLAGMLASSAARRNHVDQEAPALMVAAGLAMRASR</sequence>
<dbReference type="Gene3D" id="3.30.420.40">
    <property type="match status" value="2"/>
</dbReference>
<dbReference type="NCBIfam" id="TIGR01175">
    <property type="entry name" value="pilM"/>
    <property type="match status" value="1"/>
</dbReference>
<dbReference type="SMART" id="SM00842">
    <property type="entry name" value="FtsA"/>
    <property type="match status" value="1"/>
</dbReference>
<reference evidence="3" key="1">
    <citation type="journal article" date="2019" name="Int. J. Syst. Evol. Microbiol.">
        <title>The Global Catalogue of Microorganisms (GCM) 10K type strain sequencing project: providing services to taxonomists for standard genome sequencing and annotation.</title>
        <authorList>
            <consortium name="The Broad Institute Genomics Platform"/>
            <consortium name="The Broad Institute Genome Sequencing Center for Infectious Disease"/>
            <person name="Wu L."/>
            <person name="Ma J."/>
        </authorList>
    </citation>
    <scope>NUCLEOTIDE SEQUENCE [LARGE SCALE GENOMIC DNA]</scope>
    <source>
        <strain evidence="3">KCTC 52640</strain>
    </source>
</reference>
<keyword evidence="3" id="KW-1185">Reference proteome</keyword>
<feature type="domain" description="SHS2" evidence="1">
    <location>
        <begin position="15"/>
        <end position="182"/>
    </location>
</feature>
<dbReference type="PANTHER" id="PTHR32432">
    <property type="entry name" value="CELL DIVISION PROTEIN FTSA-RELATED"/>
    <property type="match status" value="1"/>
</dbReference>
<dbReference type="Pfam" id="PF11104">
    <property type="entry name" value="PilM_2"/>
    <property type="match status" value="1"/>
</dbReference>
<proteinExistence type="predicted"/>
<organism evidence="2 3">
    <name type="scientific">Salinisphaera aquimarina</name>
    <dbReference type="NCBI Taxonomy" id="2094031"/>
    <lineage>
        <taxon>Bacteria</taxon>
        <taxon>Pseudomonadati</taxon>
        <taxon>Pseudomonadota</taxon>
        <taxon>Gammaproteobacteria</taxon>
        <taxon>Salinisphaerales</taxon>
        <taxon>Salinisphaeraceae</taxon>
        <taxon>Salinisphaera</taxon>
    </lineage>
</organism>
<dbReference type="InterPro" id="IPR005883">
    <property type="entry name" value="PilM"/>
</dbReference>
<dbReference type="PANTHER" id="PTHR32432:SF3">
    <property type="entry name" value="ETHANOLAMINE UTILIZATION PROTEIN EUTJ"/>
    <property type="match status" value="1"/>
</dbReference>
<dbReference type="InterPro" id="IPR003494">
    <property type="entry name" value="SHS2_FtsA"/>
</dbReference>